<gene>
    <name evidence="4" type="ORF">OIE14_19365</name>
</gene>
<feature type="signal peptide" evidence="3">
    <location>
        <begin position="1"/>
        <end position="28"/>
    </location>
</feature>
<evidence type="ECO:0000256" key="2">
    <source>
        <dbReference type="SAM" id="MobiDB-lite"/>
    </source>
</evidence>
<dbReference type="EMBL" id="CP109071">
    <property type="protein sequence ID" value="WSA30360.1"/>
    <property type="molecule type" value="Genomic_DNA"/>
</dbReference>
<proteinExistence type="predicted"/>
<dbReference type="InterPro" id="IPR050966">
    <property type="entry name" value="Glutamyl_endopeptidase"/>
</dbReference>
<keyword evidence="5" id="KW-1185">Reference proteome</keyword>
<evidence type="ECO:0000313" key="4">
    <source>
        <dbReference type="EMBL" id="WSA30360.1"/>
    </source>
</evidence>
<dbReference type="PANTHER" id="PTHR15462">
    <property type="entry name" value="SERINE PROTEASE"/>
    <property type="match status" value="1"/>
</dbReference>
<keyword evidence="1 3" id="KW-0732">Signal</keyword>
<name>A0ABZ1E885_9ACTN</name>
<evidence type="ECO:0008006" key="6">
    <source>
        <dbReference type="Google" id="ProtNLM"/>
    </source>
</evidence>
<dbReference type="SUPFAM" id="SSF50494">
    <property type="entry name" value="Trypsin-like serine proteases"/>
    <property type="match status" value="1"/>
</dbReference>
<evidence type="ECO:0000256" key="3">
    <source>
        <dbReference type="SAM" id="SignalP"/>
    </source>
</evidence>
<reference evidence="4 5" key="1">
    <citation type="submission" date="2022-10" db="EMBL/GenBank/DDBJ databases">
        <title>The complete genomes of actinobacterial strains from the NBC collection.</title>
        <authorList>
            <person name="Joergensen T.S."/>
            <person name="Alvarez Arevalo M."/>
            <person name="Sterndorff E.B."/>
            <person name="Faurdal D."/>
            <person name="Vuksanovic O."/>
            <person name="Mourched A.-S."/>
            <person name="Charusanti P."/>
            <person name="Shaw S."/>
            <person name="Blin K."/>
            <person name="Weber T."/>
        </authorList>
    </citation>
    <scope>NUCLEOTIDE SEQUENCE [LARGE SCALE GENOMIC DNA]</scope>
    <source>
        <strain evidence="4 5">NBC 01809</strain>
    </source>
</reference>
<dbReference type="InterPro" id="IPR009003">
    <property type="entry name" value="Peptidase_S1_PA"/>
</dbReference>
<evidence type="ECO:0000313" key="5">
    <source>
        <dbReference type="Proteomes" id="UP001334804"/>
    </source>
</evidence>
<feature type="compositionally biased region" description="Low complexity" evidence="2">
    <location>
        <begin position="24"/>
        <end position="34"/>
    </location>
</feature>
<feature type="chain" id="PRO_5047510820" description="V8-like Glu-specific endopeptidase" evidence="3">
    <location>
        <begin position="29"/>
        <end position="380"/>
    </location>
</feature>
<dbReference type="Proteomes" id="UP001334804">
    <property type="component" value="Chromosome"/>
</dbReference>
<accession>A0ABZ1E885</accession>
<feature type="region of interest" description="Disordered" evidence="2">
    <location>
        <begin position="24"/>
        <end position="64"/>
    </location>
</feature>
<dbReference type="Gene3D" id="2.40.10.10">
    <property type="entry name" value="Trypsin-like serine proteases"/>
    <property type="match status" value="2"/>
</dbReference>
<protein>
    <recommendedName>
        <fullName evidence="6">V8-like Glu-specific endopeptidase</fullName>
    </recommendedName>
</protein>
<sequence>MLQNLRRGLIVITAFSVAVASAAGPAGAADPSSAQTGSAASAPAQLSPDVARKAKGTDPAARNRVLTEYWTPERMRNARPMETVLRETVKPTPLRAGTGIDRAQKPVIVPPAAPTVEPLAEAATTTVNDVVAPNAIPPIEPPPVTGPNTYRPDYPTGHKVARTMGKVFFTMGGQDAVCSAGVVTSPGKALVWTAGHCVHGGGSGGAWARNWIFVPNYTLLSSGNPVAPYGIWYATALFADRAWVDHKTQHSDVGAAIMQFRADKLIQNVVGAQGIAFSLPYYPAVTAFGYPADAPFNGELLWRADSHSFDAGASIIFMQNQMNGGSSGGYWLSGFNGESGLVNGHNSFMVDNAKGLMFSPYYGLSTSAFYNEVKDYTPAS</sequence>
<organism evidence="4 5">
    <name type="scientific">Micromonospora peucetia</name>
    <dbReference type="NCBI Taxonomy" id="47871"/>
    <lineage>
        <taxon>Bacteria</taxon>
        <taxon>Bacillati</taxon>
        <taxon>Actinomycetota</taxon>
        <taxon>Actinomycetes</taxon>
        <taxon>Micromonosporales</taxon>
        <taxon>Micromonosporaceae</taxon>
        <taxon>Micromonospora</taxon>
    </lineage>
</organism>
<dbReference type="RefSeq" id="WP_326563397.1">
    <property type="nucleotide sequence ID" value="NZ_CP109071.1"/>
</dbReference>
<evidence type="ECO:0000256" key="1">
    <source>
        <dbReference type="ARBA" id="ARBA00022729"/>
    </source>
</evidence>
<dbReference type="InterPro" id="IPR043504">
    <property type="entry name" value="Peptidase_S1_PA_chymotrypsin"/>
</dbReference>